<comment type="caution">
    <text evidence="2">The sequence shown here is derived from an EMBL/GenBank/DDBJ whole genome shotgun (WGS) entry which is preliminary data.</text>
</comment>
<feature type="transmembrane region" description="Helical" evidence="1">
    <location>
        <begin position="96"/>
        <end position="117"/>
    </location>
</feature>
<keyword evidence="1" id="KW-1133">Transmembrane helix</keyword>
<dbReference type="OrthoDB" id="6400838at2"/>
<keyword evidence="1" id="KW-0812">Transmembrane</keyword>
<name>A0A4U5JR11_9GAMM</name>
<evidence type="ECO:0000313" key="2">
    <source>
        <dbReference type="EMBL" id="TKR30918.1"/>
    </source>
</evidence>
<protein>
    <submittedName>
        <fullName evidence="2">Uncharacterized protein</fullName>
    </submittedName>
</protein>
<organism evidence="2 3">
    <name type="scientific">Luteimonas gilva</name>
    <dbReference type="NCBI Taxonomy" id="2572684"/>
    <lineage>
        <taxon>Bacteria</taxon>
        <taxon>Pseudomonadati</taxon>
        <taxon>Pseudomonadota</taxon>
        <taxon>Gammaproteobacteria</taxon>
        <taxon>Lysobacterales</taxon>
        <taxon>Lysobacteraceae</taxon>
        <taxon>Luteimonas</taxon>
    </lineage>
</organism>
<feature type="transmembrane region" description="Helical" evidence="1">
    <location>
        <begin position="123"/>
        <end position="145"/>
    </location>
</feature>
<dbReference type="Proteomes" id="UP000308707">
    <property type="component" value="Unassembled WGS sequence"/>
</dbReference>
<accession>A0A4U5JR11</accession>
<sequence>MPFYRVELHTRLPVAEAVRRVASCTQRKPRLMEPFWSAFGTDDKKARYFAGEVTADAFSICRVIRYQNGFAPQIRGKVLPELGGSRIRLTMHLHPLAGLFMAFWLSMVGFMSVQMLAAPTGAGTGTLIPIGMFVFGVALTALAFYPEAIKAKNKLMSVLDAKTAPAGRVPTVSR</sequence>
<proteinExistence type="predicted"/>
<gene>
    <name evidence="2" type="ORF">FCE95_12560</name>
</gene>
<evidence type="ECO:0000256" key="1">
    <source>
        <dbReference type="SAM" id="Phobius"/>
    </source>
</evidence>
<reference evidence="2 3" key="1">
    <citation type="submission" date="2019-04" db="EMBL/GenBank/DDBJ databases">
        <title>Reference strain of H23.</title>
        <authorList>
            <person name="Luo X."/>
        </authorList>
    </citation>
    <scope>NUCLEOTIDE SEQUENCE [LARGE SCALE GENOMIC DNA]</scope>
    <source>
        <strain evidence="2 3">H23</strain>
    </source>
</reference>
<dbReference type="RefSeq" id="WP_137267349.1">
    <property type="nucleotide sequence ID" value="NZ_SZUA01000002.1"/>
</dbReference>
<dbReference type="EMBL" id="SZUA01000002">
    <property type="protein sequence ID" value="TKR30918.1"/>
    <property type="molecule type" value="Genomic_DNA"/>
</dbReference>
<dbReference type="AlphaFoldDB" id="A0A4U5JR11"/>
<evidence type="ECO:0000313" key="3">
    <source>
        <dbReference type="Proteomes" id="UP000308707"/>
    </source>
</evidence>
<keyword evidence="1" id="KW-0472">Membrane</keyword>
<keyword evidence="3" id="KW-1185">Reference proteome</keyword>